<dbReference type="InterPro" id="IPR011545">
    <property type="entry name" value="DEAD/DEAH_box_helicase_dom"/>
</dbReference>
<dbReference type="InterPro" id="IPR002464">
    <property type="entry name" value="DNA/RNA_helicase_DEAH_CS"/>
</dbReference>
<dbReference type="PROSITE" id="PS51192">
    <property type="entry name" value="HELICASE_ATP_BIND_1"/>
    <property type="match status" value="1"/>
</dbReference>
<gene>
    <name evidence="14" type="ORF">Vbra_18588</name>
</gene>
<dbReference type="SMART" id="SM00490">
    <property type="entry name" value="HELICc"/>
    <property type="match status" value="1"/>
</dbReference>
<evidence type="ECO:0000256" key="1">
    <source>
        <dbReference type="ARBA" id="ARBA00004123"/>
    </source>
</evidence>
<keyword evidence="15" id="KW-1185">Reference proteome</keyword>
<dbReference type="SUPFAM" id="SSF52540">
    <property type="entry name" value="P-loop containing nucleoside triphosphate hydrolases"/>
    <property type="match status" value="1"/>
</dbReference>
<dbReference type="VEuPathDB" id="CryptoDB:Vbra_18588"/>
<dbReference type="GO" id="GO:0003724">
    <property type="term" value="F:RNA helicase activity"/>
    <property type="evidence" value="ECO:0007669"/>
    <property type="project" value="UniProtKB-EC"/>
</dbReference>
<dbReference type="OrthoDB" id="10253254at2759"/>
<dbReference type="InterPro" id="IPR007502">
    <property type="entry name" value="Helicase-assoc_dom"/>
</dbReference>
<evidence type="ECO:0000256" key="6">
    <source>
        <dbReference type="ARBA" id="ARBA00022806"/>
    </source>
</evidence>
<evidence type="ECO:0000256" key="9">
    <source>
        <dbReference type="ARBA" id="ARBA00023242"/>
    </source>
</evidence>
<dbReference type="FunFam" id="3.40.50.300:FF:000726">
    <property type="entry name" value="Pre-mRNA-splicing factor ATP-dependent RNA helicase"/>
    <property type="match status" value="1"/>
</dbReference>
<keyword evidence="9" id="KW-0539">Nucleus</keyword>
<organism evidence="14 15">
    <name type="scientific">Vitrella brassicaformis (strain CCMP3155)</name>
    <dbReference type="NCBI Taxonomy" id="1169540"/>
    <lineage>
        <taxon>Eukaryota</taxon>
        <taxon>Sar</taxon>
        <taxon>Alveolata</taxon>
        <taxon>Colpodellida</taxon>
        <taxon>Vitrellaceae</taxon>
        <taxon>Vitrella</taxon>
    </lineage>
</organism>
<comment type="catalytic activity">
    <reaction evidence="10">
        <text>ATP + H2O = ADP + phosphate + H(+)</text>
        <dbReference type="Rhea" id="RHEA:13065"/>
        <dbReference type="ChEBI" id="CHEBI:15377"/>
        <dbReference type="ChEBI" id="CHEBI:15378"/>
        <dbReference type="ChEBI" id="CHEBI:30616"/>
        <dbReference type="ChEBI" id="CHEBI:43474"/>
        <dbReference type="ChEBI" id="CHEBI:456216"/>
        <dbReference type="EC" id="3.6.4.13"/>
    </reaction>
</comment>
<dbReference type="FunFam" id="1.20.120.1080:FF:000001">
    <property type="entry name" value="Pre-mRNA-splicing factor ATP-dependent RNA helicase"/>
    <property type="match status" value="1"/>
</dbReference>
<dbReference type="Pfam" id="PF04408">
    <property type="entry name" value="WHD_HA2"/>
    <property type="match status" value="1"/>
</dbReference>
<dbReference type="GO" id="GO:0071013">
    <property type="term" value="C:catalytic step 2 spliceosome"/>
    <property type="evidence" value="ECO:0007669"/>
    <property type="project" value="TreeGrafter"/>
</dbReference>
<comment type="subcellular location">
    <subcellularLocation>
        <location evidence="1">Nucleus</location>
    </subcellularLocation>
</comment>
<dbReference type="Pfam" id="PF07717">
    <property type="entry name" value="OB_NTP_bind"/>
    <property type="match status" value="1"/>
</dbReference>
<keyword evidence="3" id="KW-0507">mRNA processing</keyword>
<feature type="region of interest" description="Disordered" evidence="11">
    <location>
        <begin position="62"/>
        <end position="118"/>
    </location>
</feature>
<protein>
    <recommendedName>
        <fullName evidence="2">RNA helicase</fullName>
        <ecNumber evidence="2">3.6.4.13</ecNumber>
    </recommendedName>
</protein>
<evidence type="ECO:0000259" key="12">
    <source>
        <dbReference type="PROSITE" id="PS51192"/>
    </source>
</evidence>
<dbReference type="Pfam" id="PF00270">
    <property type="entry name" value="DEAD"/>
    <property type="match status" value="1"/>
</dbReference>
<dbReference type="PROSITE" id="PS51194">
    <property type="entry name" value="HELICASE_CTER"/>
    <property type="match status" value="1"/>
</dbReference>
<dbReference type="InterPro" id="IPR011709">
    <property type="entry name" value="DEAD-box_helicase_OB_fold"/>
</dbReference>
<evidence type="ECO:0000256" key="3">
    <source>
        <dbReference type="ARBA" id="ARBA00022664"/>
    </source>
</evidence>
<dbReference type="GO" id="GO:0006397">
    <property type="term" value="P:mRNA processing"/>
    <property type="evidence" value="ECO:0007669"/>
    <property type="project" value="UniProtKB-KW"/>
</dbReference>
<dbReference type="SMART" id="SM00847">
    <property type="entry name" value="HA2"/>
    <property type="match status" value="1"/>
</dbReference>
<dbReference type="OMA" id="PLDPMMS"/>
<feature type="domain" description="Helicase ATP-binding" evidence="12">
    <location>
        <begin position="362"/>
        <end position="525"/>
    </location>
</feature>
<keyword evidence="8" id="KW-0508">mRNA splicing</keyword>
<dbReference type="InterPro" id="IPR027417">
    <property type="entry name" value="P-loop_NTPase"/>
</dbReference>
<dbReference type="FunFam" id="3.40.50.300:FF:000007">
    <property type="entry name" value="Pre-mRNA-splicing factor ATP-dependent RNA helicase"/>
    <property type="match status" value="1"/>
</dbReference>
<name>A0A0G4GSG8_VITBC</name>
<evidence type="ECO:0000313" key="15">
    <source>
        <dbReference type="Proteomes" id="UP000041254"/>
    </source>
</evidence>
<dbReference type="PhylomeDB" id="A0A0G4GSG8"/>
<dbReference type="InterPro" id="IPR014001">
    <property type="entry name" value="Helicase_ATP-bd"/>
</dbReference>
<feature type="domain" description="Helicase C-terminal" evidence="13">
    <location>
        <begin position="550"/>
        <end position="723"/>
    </location>
</feature>
<keyword evidence="6" id="KW-0347">Helicase</keyword>
<evidence type="ECO:0000313" key="14">
    <source>
        <dbReference type="EMBL" id="CEM33558.1"/>
    </source>
</evidence>
<evidence type="ECO:0000256" key="8">
    <source>
        <dbReference type="ARBA" id="ARBA00023187"/>
    </source>
</evidence>
<dbReference type="CDD" id="cd18791">
    <property type="entry name" value="SF2_C_RHA"/>
    <property type="match status" value="1"/>
</dbReference>
<keyword evidence="5" id="KW-0378">Hydrolase</keyword>
<dbReference type="Proteomes" id="UP000041254">
    <property type="component" value="Unassembled WGS sequence"/>
</dbReference>
<evidence type="ECO:0000256" key="4">
    <source>
        <dbReference type="ARBA" id="ARBA00022741"/>
    </source>
</evidence>
<feature type="compositionally biased region" description="Basic and acidic residues" evidence="11">
    <location>
        <begin position="133"/>
        <end position="145"/>
    </location>
</feature>
<dbReference type="Pfam" id="PF21010">
    <property type="entry name" value="HA2_C"/>
    <property type="match status" value="1"/>
</dbReference>
<dbReference type="SMART" id="SM00487">
    <property type="entry name" value="DEXDc"/>
    <property type="match status" value="1"/>
</dbReference>
<keyword evidence="4" id="KW-0547">Nucleotide-binding</keyword>
<dbReference type="GO" id="GO:0016787">
    <property type="term" value="F:hydrolase activity"/>
    <property type="evidence" value="ECO:0007669"/>
    <property type="project" value="UniProtKB-KW"/>
</dbReference>
<evidence type="ECO:0000256" key="11">
    <source>
        <dbReference type="SAM" id="MobiDB-lite"/>
    </source>
</evidence>
<feature type="region of interest" description="Disordered" evidence="11">
    <location>
        <begin position="323"/>
        <end position="342"/>
    </location>
</feature>
<dbReference type="AlphaFoldDB" id="A0A0G4GSG8"/>
<dbReference type="GO" id="GO:0003723">
    <property type="term" value="F:RNA binding"/>
    <property type="evidence" value="ECO:0007669"/>
    <property type="project" value="TreeGrafter"/>
</dbReference>
<accession>A0A0G4GSG8</accession>
<proteinExistence type="predicted"/>
<dbReference type="InterPro" id="IPR048333">
    <property type="entry name" value="HA2_WH"/>
</dbReference>
<dbReference type="GO" id="GO:0071006">
    <property type="term" value="C:U2-type catalytic step 1 spliceosome"/>
    <property type="evidence" value="ECO:0007669"/>
    <property type="project" value="UniProtKB-ARBA"/>
</dbReference>
<evidence type="ECO:0000256" key="5">
    <source>
        <dbReference type="ARBA" id="ARBA00022801"/>
    </source>
</evidence>
<dbReference type="PANTHER" id="PTHR18934:SF83">
    <property type="entry name" value="PRE-MRNA-SPLICING FACTOR ATP-DEPENDENT RNA HELICASE DHX16"/>
    <property type="match status" value="1"/>
</dbReference>
<feature type="compositionally biased region" description="Basic and acidic residues" evidence="11">
    <location>
        <begin position="89"/>
        <end position="101"/>
    </location>
</feature>
<evidence type="ECO:0000259" key="13">
    <source>
        <dbReference type="PROSITE" id="PS51194"/>
    </source>
</evidence>
<dbReference type="STRING" id="1169540.A0A0G4GSG8"/>
<reference evidence="14 15" key="1">
    <citation type="submission" date="2014-11" db="EMBL/GenBank/DDBJ databases">
        <authorList>
            <person name="Zhu J."/>
            <person name="Qi W."/>
            <person name="Song R."/>
        </authorList>
    </citation>
    <scope>NUCLEOTIDE SEQUENCE [LARGE SCALE GENOMIC DNA]</scope>
</reference>
<dbReference type="GO" id="GO:0008380">
    <property type="term" value="P:RNA splicing"/>
    <property type="evidence" value="ECO:0007669"/>
    <property type="project" value="UniProtKB-KW"/>
</dbReference>
<evidence type="ECO:0000256" key="7">
    <source>
        <dbReference type="ARBA" id="ARBA00022840"/>
    </source>
</evidence>
<dbReference type="Pfam" id="PF00271">
    <property type="entry name" value="Helicase_C"/>
    <property type="match status" value="1"/>
</dbReference>
<dbReference type="EC" id="3.6.4.13" evidence="2"/>
<dbReference type="InParanoid" id="A0A0G4GSG8"/>
<dbReference type="Gene3D" id="1.20.120.1080">
    <property type="match status" value="1"/>
</dbReference>
<dbReference type="PROSITE" id="PS00690">
    <property type="entry name" value="DEAH_ATP_HELICASE"/>
    <property type="match status" value="1"/>
</dbReference>
<dbReference type="Gene3D" id="3.40.50.300">
    <property type="entry name" value="P-loop containing nucleotide triphosphate hydrolases"/>
    <property type="match status" value="2"/>
</dbReference>
<dbReference type="GO" id="GO:0005524">
    <property type="term" value="F:ATP binding"/>
    <property type="evidence" value="ECO:0007669"/>
    <property type="project" value="UniProtKB-KW"/>
</dbReference>
<sequence length="998" mass="113006">MSLEAYIGSRLHDLLGFSSQSVVQLFADCSRNASSLQHLKQDLISAGVDRPVVDAIASDFYTRLHEPPPPPKRPASAAAAASDQDDLESAAKRPRVGDKANGDASPSQPPPDDPPLDAEAARLRDIEERDALARRIRDRDDEKTKKLGQQVHEMSTELRDASLREDPDAMDRLREVARRQYLKKREDRQIELAERELADREWMYQGVKITDKEKRDLELQRQTLEAAKRLRDERANRGQTDDYVIPEAYDEDQDKRMGVLSTRYQEEKRPETEQEIWERQQTSAAVAHFGAKRGKDSRQKKYDLVVDSIDFVSFDGDIASELKREEEQDEEEAALSIKERKARSLQEDRQSLPVYRYRDELLRAIRDNTVLVVVGETGSGKTTQIPQYLYEVGYGKSGMIGCTQPRRVAAMSVAARVAQEMGVKLGHEVGYSIRFEDCTTDKTIIKYMTDGMLLRELLGEPDLKSYSVMLVDEAHERTLHTDVLFGIVKDLARYRDDFKLIISSATLDAEKFSEYFDEAPIYRIPGRRYHVQAYYTKAPEANYVEACVVTVLQIHTTQPLGDILVFFPGQQEIEEAMEALQVRTRGAGSAIGELIILPIYANLPSDLQAKIFEPTPPGARKVVLATNIAETSITIDNIVYVIDPGYCKQNTYNPKTGMESLVVVPISKASANQRMGRAGRVKPGKAFRLYTKWSYEKELDDNNVPEIQRTNLGNVVLMLKSLGIDDLLHFDFMDPPPPETLIKALELLYALGALNDKGELTKLGRRMAEFPLDPMYSKMVIQSEKYKVVDEVVTICAMLGVGAAIFYRPKDKAIHADNARKNFFRQGGDHPTLLNVYKQWEDTNFSIQWCFENFVQHRSMKRARDIREQLLELLERVEIEPLSSPNELDGMRKAITSGFFTQAARLNKSGSYATLKHPHTVEMHPQSSLFGCQPAPKCVVYTELVLTTKEYMRNVIEIKPEWLREVAPHYYKASEVDFAAKMPKVPKGSAMGAASSAI</sequence>
<evidence type="ECO:0000256" key="2">
    <source>
        <dbReference type="ARBA" id="ARBA00012552"/>
    </source>
</evidence>
<dbReference type="EMBL" id="CDMY01000789">
    <property type="protein sequence ID" value="CEM33558.1"/>
    <property type="molecule type" value="Genomic_DNA"/>
</dbReference>
<dbReference type="InterPro" id="IPR001650">
    <property type="entry name" value="Helicase_C-like"/>
</dbReference>
<evidence type="ECO:0000256" key="10">
    <source>
        <dbReference type="ARBA" id="ARBA00047984"/>
    </source>
</evidence>
<feature type="region of interest" description="Disordered" evidence="11">
    <location>
        <begin position="133"/>
        <end position="156"/>
    </location>
</feature>
<keyword evidence="7" id="KW-0067">ATP-binding</keyword>
<dbReference type="PANTHER" id="PTHR18934">
    <property type="entry name" value="ATP-DEPENDENT RNA HELICASE"/>
    <property type="match status" value="1"/>
</dbReference>